<organism evidence="2">
    <name type="scientific">Sphingomonas psychrotolerans</name>
    <dbReference type="NCBI Taxonomy" id="1327635"/>
    <lineage>
        <taxon>Bacteria</taxon>
        <taxon>Pseudomonadati</taxon>
        <taxon>Pseudomonadota</taxon>
        <taxon>Alphaproteobacteria</taxon>
        <taxon>Sphingomonadales</taxon>
        <taxon>Sphingomonadaceae</taxon>
        <taxon>Sphingomonas</taxon>
    </lineage>
</organism>
<feature type="chain" id="PRO_5047258697" evidence="1">
    <location>
        <begin position="35"/>
        <end position="127"/>
    </location>
</feature>
<name>A0ABU3MZ44_9SPHN</name>
<gene>
    <name evidence="2" type="ORF">MZO42_02585</name>
</gene>
<dbReference type="InterPro" id="IPR008869">
    <property type="entry name" value="MlaC/ttg2D"/>
</dbReference>
<comment type="caution">
    <text evidence="2">The sequence shown here is derived from an EMBL/GenBank/DDBJ whole genome shotgun (WGS) entry which is preliminary data.</text>
</comment>
<proteinExistence type="predicted"/>
<reference evidence="2" key="1">
    <citation type="submission" date="2022-04" db="EMBL/GenBank/DDBJ databases">
        <title>Tomato heritable bacteria conferring resistance against bacterial wilt.</title>
        <authorList>
            <person name="Yin J."/>
        </authorList>
    </citation>
    <scope>NUCLEOTIDE SEQUENCE</scope>
    <source>
        <strain evidence="2">Cra20</strain>
    </source>
</reference>
<sequence>MARAILGVPWKSATAAQRARLCAALLPMVARAMAGPFAETHKVVLQPQRLSHAGARSEVSAMLFHPNGAAVKLSWRIELTRDGVRIYDASIDGVSILDSMRSQFSEMSVRDGIDALSARLEASHGGH</sequence>
<dbReference type="InterPro" id="IPR042245">
    <property type="entry name" value="Tgt2/MlaC_sf"/>
</dbReference>
<keyword evidence="1" id="KW-0732">Signal</keyword>
<dbReference type="Pfam" id="PF05494">
    <property type="entry name" value="MlaC"/>
    <property type="match status" value="1"/>
</dbReference>
<feature type="signal peptide" evidence="1">
    <location>
        <begin position="1"/>
        <end position="34"/>
    </location>
</feature>
<protein>
    <submittedName>
        <fullName evidence="2">ABC transporter substrate-binding protein</fullName>
    </submittedName>
</protein>
<accession>A0ABU3MZ44</accession>
<dbReference type="EMBL" id="JALMLT010000001">
    <property type="protein sequence ID" value="MDT8757574.1"/>
    <property type="molecule type" value="Genomic_DNA"/>
</dbReference>
<evidence type="ECO:0000256" key="1">
    <source>
        <dbReference type="SAM" id="SignalP"/>
    </source>
</evidence>
<evidence type="ECO:0000313" key="2">
    <source>
        <dbReference type="EMBL" id="MDT8757574.1"/>
    </source>
</evidence>
<dbReference type="Gene3D" id="3.10.450.710">
    <property type="entry name" value="Tgt2/MlaC"/>
    <property type="match status" value="1"/>
</dbReference>